<organism evidence="4 5">
    <name type="scientific">Chauna torquata</name>
    <name type="common">Southern screamer</name>
    <dbReference type="NCBI Taxonomy" id="30388"/>
    <lineage>
        <taxon>Eukaryota</taxon>
        <taxon>Metazoa</taxon>
        <taxon>Chordata</taxon>
        <taxon>Craniata</taxon>
        <taxon>Vertebrata</taxon>
        <taxon>Euteleostomi</taxon>
        <taxon>Archelosauria</taxon>
        <taxon>Archosauria</taxon>
        <taxon>Dinosauria</taxon>
        <taxon>Saurischia</taxon>
        <taxon>Theropoda</taxon>
        <taxon>Coelurosauria</taxon>
        <taxon>Aves</taxon>
        <taxon>Neognathae</taxon>
        <taxon>Galloanserae</taxon>
        <taxon>Anseriformes</taxon>
        <taxon>Anhimidae</taxon>
        <taxon>Chauna</taxon>
    </lineage>
</organism>
<evidence type="ECO:0000259" key="3">
    <source>
        <dbReference type="Pfam" id="PF08236"/>
    </source>
</evidence>
<keyword evidence="4" id="KW-0489">Methyltransferase</keyword>
<sequence length="87" mass="10301">MSQFIVHCLSPYHKPNCKLGRITTMENFKHLARRLTYGIMNKELKHCKSPEDLQCNNIVKHKTQLYIKNYMQKFGATYKPRQGTDLE</sequence>
<dbReference type="GO" id="GO:0032259">
    <property type="term" value="P:methylation"/>
    <property type="evidence" value="ECO:0007669"/>
    <property type="project" value="UniProtKB-KW"/>
</dbReference>
<dbReference type="InterPro" id="IPR042294">
    <property type="entry name" value="SETD2_animal"/>
</dbReference>
<comment type="caution">
    <text evidence="4">The sequence shown here is derived from an EMBL/GenBank/DDBJ whole genome shotgun (WGS) entry which is preliminary data.</text>
</comment>
<dbReference type="InterPro" id="IPR013257">
    <property type="entry name" value="SRI"/>
</dbReference>
<feature type="non-terminal residue" evidence="4">
    <location>
        <position position="87"/>
    </location>
</feature>
<keyword evidence="5" id="KW-1185">Reference proteome</keyword>
<dbReference type="GO" id="GO:0006355">
    <property type="term" value="P:regulation of DNA-templated transcription"/>
    <property type="evidence" value="ECO:0007669"/>
    <property type="project" value="InterPro"/>
</dbReference>
<dbReference type="GO" id="GO:0005694">
    <property type="term" value="C:chromosome"/>
    <property type="evidence" value="ECO:0007669"/>
    <property type="project" value="InterPro"/>
</dbReference>
<evidence type="ECO:0000313" key="5">
    <source>
        <dbReference type="Proteomes" id="UP000537522"/>
    </source>
</evidence>
<dbReference type="AlphaFoldDB" id="A0A7L0KLY2"/>
<dbReference type="Pfam" id="PF08236">
    <property type="entry name" value="SRI"/>
    <property type="match status" value="1"/>
</dbReference>
<evidence type="ECO:0000313" key="4">
    <source>
        <dbReference type="EMBL" id="NXK57300.1"/>
    </source>
</evidence>
<dbReference type="Proteomes" id="UP000537522">
    <property type="component" value="Unassembled WGS sequence"/>
</dbReference>
<proteinExistence type="predicted"/>
<reference evidence="4 5" key="1">
    <citation type="submission" date="2019-09" db="EMBL/GenBank/DDBJ databases">
        <title>Bird 10,000 Genomes (B10K) Project - Family phase.</title>
        <authorList>
            <person name="Zhang G."/>
        </authorList>
    </citation>
    <scope>NUCLEOTIDE SEQUENCE [LARGE SCALE GENOMIC DNA]</scope>
    <source>
        <strain evidence="4">B10K-DU-011-36</strain>
        <tissue evidence="4">Muscle</tissue>
    </source>
</reference>
<feature type="domain" description="Set2 Rpb1 interacting" evidence="3">
    <location>
        <begin position="1"/>
        <end position="79"/>
    </location>
</feature>
<dbReference type="PANTHER" id="PTHR46711">
    <property type="entry name" value="HISTONE-LYSINE N-METHYLTRANSFERASE SETD2"/>
    <property type="match status" value="1"/>
</dbReference>
<dbReference type="PANTHER" id="PTHR46711:SF1">
    <property type="entry name" value="HISTONE-LYSINE N-METHYLTRANSFERASE SETD2"/>
    <property type="match status" value="1"/>
</dbReference>
<evidence type="ECO:0000256" key="2">
    <source>
        <dbReference type="ARBA" id="ARBA00023242"/>
    </source>
</evidence>
<evidence type="ECO:0000256" key="1">
    <source>
        <dbReference type="ARBA" id="ARBA00004123"/>
    </source>
</evidence>
<keyword evidence="4" id="KW-0808">Transferase</keyword>
<accession>A0A7L0KLY2</accession>
<name>A0A7L0KLY2_CHATO</name>
<dbReference type="Gene3D" id="1.10.1740.100">
    <property type="entry name" value="Set2, Rpb1 interacting domain"/>
    <property type="match status" value="1"/>
</dbReference>
<comment type="subcellular location">
    <subcellularLocation>
        <location evidence="1">Nucleus</location>
    </subcellularLocation>
</comment>
<dbReference type="GO" id="GO:0005634">
    <property type="term" value="C:nucleus"/>
    <property type="evidence" value="ECO:0007669"/>
    <property type="project" value="TreeGrafter"/>
</dbReference>
<gene>
    <name evidence="4" type="primary">Setd2_2</name>
    <name evidence="4" type="ORF">CHATOR_R15189</name>
</gene>
<keyword evidence="2" id="KW-0539">Nucleus</keyword>
<dbReference type="InterPro" id="IPR038190">
    <property type="entry name" value="SRI_sf"/>
</dbReference>
<feature type="non-terminal residue" evidence="4">
    <location>
        <position position="1"/>
    </location>
</feature>
<protein>
    <submittedName>
        <fullName evidence="4">SETD2 methyltransferase</fullName>
    </submittedName>
</protein>
<dbReference type="GO" id="GO:0046975">
    <property type="term" value="F:histone H3K36 methyltransferase activity"/>
    <property type="evidence" value="ECO:0007669"/>
    <property type="project" value="InterPro"/>
</dbReference>
<dbReference type="EMBL" id="VXAL01032220">
    <property type="protein sequence ID" value="NXK57300.1"/>
    <property type="molecule type" value="Genomic_DNA"/>
</dbReference>